<proteinExistence type="predicted"/>
<dbReference type="RefSeq" id="WP_137642124.1">
    <property type="nucleotide sequence ID" value="NZ_BJEA01000004.1"/>
</dbReference>
<accession>A0ABV5WX65</accession>
<dbReference type="Pfam" id="PF04883">
    <property type="entry name" value="HK97-gp10_like"/>
    <property type="match status" value="1"/>
</dbReference>
<evidence type="ECO:0000313" key="2">
    <source>
        <dbReference type="Proteomes" id="UP001589691"/>
    </source>
</evidence>
<dbReference type="NCBIfam" id="TIGR01725">
    <property type="entry name" value="phge_HK97_gp10"/>
    <property type="match status" value="1"/>
</dbReference>
<dbReference type="EMBL" id="JBHLZY010000025">
    <property type="protein sequence ID" value="MFB9770096.1"/>
    <property type="molecule type" value="Genomic_DNA"/>
</dbReference>
<name>A0ABV5WX65_9LACO</name>
<reference evidence="1 2" key="1">
    <citation type="submission" date="2024-09" db="EMBL/GenBank/DDBJ databases">
        <authorList>
            <person name="Sun Q."/>
            <person name="Mori K."/>
        </authorList>
    </citation>
    <scope>NUCLEOTIDE SEQUENCE [LARGE SCALE GENOMIC DNA]</scope>
    <source>
        <strain evidence="1 2">TBRC 4576</strain>
    </source>
</reference>
<protein>
    <submittedName>
        <fullName evidence="1">HK97-gp10 family putative phage morphogenesis protein</fullName>
    </submittedName>
</protein>
<dbReference type="Proteomes" id="UP001589691">
    <property type="component" value="Unassembled WGS sequence"/>
</dbReference>
<sequence length="124" mass="13777">MSGTSIRWDGLGDLYSELGVASREAQKYTEDAMKSTLAKAQQKSKGLARVDTGFMQNNINTKVLESNQDRVVGEIRSEAEYSSYNEFGTYKMSAKPFIRPSVAASTPWFYNSVKQALKKAGKFS</sequence>
<gene>
    <name evidence="1" type="ORF">ACFFLI_09505</name>
</gene>
<keyword evidence="2" id="KW-1185">Reference proteome</keyword>
<dbReference type="InterPro" id="IPR010064">
    <property type="entry name" value="HK97-gp10_tail"/>
</dbReference>
<comment type="caution">
    <text evidence="1">The sequence shown here is derived from an EMBL/GenBank/DDBJ whole genome shotgun (WGS) entry which is preliminary data.</text>
</comment>
<evidence type="ECO:0000313" key="1">
    <source>
        <dbReference type="EMBL" id="MFB9770096.1"/>
    </source>
</evidence>
<organism evidence="1 2">
    <name type="scientific">Lactiplantibacillus modestisalitolerans</name>
    <dbReference type="NCBI Taxonomy" id="1457219"/>
    <lineage>
        <taxon>Bacteria</taxon>
        <taxon>Bacillati</taxon>
        <taxon>Bacillota</taxon>
        <taxon>Bacilli</taxon>
        <taxon>Lactobacillales</taxon>
        <taxon>Lactobacillaceae</taxon>
        <taxon>Lactiplantibacillus</taxon>
    </lineage>
</organism>